<feature type="compositionally biased region" description="Polar residues" evidence="1">
    <location>
        <begin position="46"/>
        <end position="65"/>
    </location>
</feature>
<dbReference type="WBParaSite" id="Hba_06599">
    <property type="protein sequence ID" value="Hba_06599"/>
    <property type="gene ID" value="Hba_06599"/>
</dbReference>
<evidence type="ECO:0000313" key="3">
    <source>
        <dbReference type="WBParaSite" id="Hba_06599"/>
    </source>
</evidence>
<accession>A0A1I7WN89</accession>
<dbReference type="Proteomes" id="UP000095283">
    <property type="component" value="Unplaced"/>
</dbReference>
<evidence type="ECO:0000313" key="2">
    <source>
        <dbReference type="Proteomes" id="UP000095283"/>
    </source>
</evidence>
<proteinExistence type="predicted"/>
<feature type="compositionally biased region" description="Basic and acidic residues" evidence="1">
    <location>
        <begin position="30"/>
        <end position="42"/>
    </location>
</feature>
<evidence type="ECO:0000256" key="1">
    <source>
        <dbReference type="SAM" id="MobiDB-lite"/>
    </source>
</evidence>
<keyword evidence="2" id="KW-1185">Reference proteome</keyword>
<dbReference type="AlphaFoldDB" id="A0A1I7WN89"/>
<organism evidence="2 3">
    <name type="scientific">Heterorhabditis bacteriophora</name>
    <name type="common">Entomopathogenic nematode worm</name>
    <dbReference type="NCBI Taxonomy" id="37862"/>
    <lineage>
        <taxon>Eukaryota</taxon>
        <taxon>Metazoa</taxon>
        <taxon>Ecdysozoa</taxon>
        <taxon>Nematoda</taxon>
        <taxon>Chromadorea</taxon>
        <taxon>Rhabditida</taxon>
        <taxon>Rhabditina</taxon>
        <taxon>Rhabditomorpha</taxon>
        <taxon>Strongyloidea</taxon>
        <taxon>Heterorhabditidae</taxon>
        <taxon>Heterorhabditis</taxon>
    </lineage>
</organism>
<feature type="region of interest" description="Disordered" evidence="1">
    <location>
        <begin position="30"/>
        <end position="65"/>
    </location>
</feature>
<name>A0A1I7WN89_HETBA</name>
<sequence>MPSWLFVPGTMGERRKSEGCIATQFMSNTLHREREQDHEKKVMKPKTSNDMSDVNREVGSSTGRLTFNTSNLDRHLIEVLRENYDIEQLNDSPDPDVIKSIWISLPRPVVSMLATLEIVFS</sequence>
<protein>
    <submittedName>
        <fullName evidence="3">Neur_chan_LBD domain-containing protein</fullName>
    </submittedName>
</protein>
<reference evidence="3" key="1">
    <citation type="submission" date="2016-11" db="UniProtKB">
        <authorList>
            <consortium name="WormBaseParasite"/>
        </authorList>
    </citation>
    <scope>IDENTIFICATION</scope>
</reference>